<evidence type="ECO:0000256" key="5">
    <source>
        <dbReference type="ARBA" id="ARBA00023239"/>
    </source>
</evidence>
<name>A6IVD2_RAT</name>
<keyword evidence="4" id="KW-0324">Glycolysis</keyword>
<gene>
    <name evidence="6" type="ORF">rCG_38093</name>
</gene>
<dbReference type="InterPro" id="IPR000741">
    <property type="entry name" value="FBA_I"/>
</dbReference>
<comment type="similarity">
    <text evidence="2">Belongs to the class I fructose-bisphosphate aldolase family.</text>
</comment>
<keyword evidence="5" id="KW-0456">Lyase</keyword>
<dbReference type="GO" id="GO:0006096">
    <property type="term" value="P:glycolytic process"/>
    <property type="evidence" value="ECO:0007669"/>
    <property type="project" value="UniProtKB-KW"/>
</dbReference>
<organism evidence="6">
    <name type="scientific">Rattus norvegicus</name>
    <name type="common">Rat</name>
    <dbReference type="NCBI Taxonomy" id="10116"/>
    <lineage>
        <taxon>Eukaryota</taxon>
        <taxon>Metazoa</taxon>
        <taxon>Chordata</taxon>
        <taxon>Craniata</taxon>
        <taxon>Vertebrata</taxon>
        <taxon>Euteleostomi</taxon>
        <taxon>Mammalia</taxon>
        <taxon>Eutheria</taxon>
        <taxon>Euarchontoglires</taxon>
        <taxon>Glires</taxon>
        <taxon>Rodentia</taxon>
        <taxon>Myomorpha</taxon>
        <taxon>Muroidea</taxon>
        <taxon>Muridae</taxon>
        <taxon>Murinae</taxon>
        <taxon>Rattus</taxon>
    </lineage>
</organism>
<dbReference type="InterPro" id="IPR013785">
    <property type="entry name" value="Aldolase_TIM"/>
</dbReference>
<dbReference type="Gene3D" id="3.20.20.70">
    <property type="entry name" value="Aldolase class I"/>
    <property type="match status" value="1"/>
</dbReference>
<dbReference type="AlphaFoldDB" id="A6IVD2"/>
<dbReference type="Pfam" id="PF00274">
    <property type="entry name" value="Glycolytic"/>
    <property type="match status" value="1"/>
</dbReference>
<dbReference type="SUPFAM" id="SSF51569">
    <property type="entry name" value="Aldolase"/>
    <property type="match status" value="1"/>
</dbReference>
<dbReference type="Proteomes" id="UP000234681">
    <property type="component" value="Chromosome X"/>
</dbReference>
<sequence length="130" mass="14761">MENTIVLTYYARICYQKGIVLIVAPEILHDGDHGLKHCQYSTEKVLAGYKAVSGYHVYLEGPFLKPNMGNPGHTFTQKFSNKKIAMATVLALHHTMYFPDPRVIFMFGEQSEKKGSINFNAINMYCLLKL</sequence>
<dbReference type="EC" id="4.1.2.13" evidence="3"/>
<reference evidence="6" key="1">
    <citation type="journal article" date="2005" name="Genome Res.">
        <title>Gene and alternative splicing annotation with AIR.</title>
        <authorList>
            <person name="Florea L."/>
            <person name="Di Francesco V."/>
            <person name="Miller J."/>
            <person name="Turner R."/>
            <person name="Yao A."/>
            <person name="Harris M."/>
            <person name="Walenz B."/>
            <person name="Mobarry C."/>
            <person name="Merkulov G.V."/>
            <person name="Charlab R."/>
            <person name="Dew I."/>
            <person name="Deng Z."/>
            <person name="Istrail S."/>
            <person name="Li P."/>
            <person name="Sutton G."/>
        </authorList>
    </citation>
    <scope>NUCLEOTIDE SEQUENCE</scope>
    <source>
        <strain evidence="6">BN</strain>
    </source>
</reference>
<evidence type="ECO:0000256" key="4">
    <source>
        <dbReference type="ARBA" id="ARBA00023152"/>
    </source>
</evidence>
<proteinExistence type="inferred from homology"/>
<dbReference type="PANTHER" id="PTHR11627">
    <property type="entry name" value="FRUCTOSE-BISPHOSPHATE ALDOLASE"/>
    <property type="match status" value="1"/>
</dbReference>
<reference evidence="6" key="2">
    <citation type="submission" date="2005-09" db="EMBL/GenBank/DDBJ databases">
        <authorList>
            <person name="Mural R.J."/>
            <person name="Li P.W."/>
            <person name="Adams M.D."/>
            <person name="Amanatides P.G."/>
            <person name="Baden-Tillson H."/>
            <person name="Barnstead M."/>
            <person name="Chin S.H."/>
            <person name="Dew I."/>
            <person name="Evans C.A."/>
            <person name="Ferriera S."/>
            <person name="Flanigan M."/>
            <person name="Fosler C."/>
            <person name="Glodek A."/>
            <person name="Gu Z."/>
            <person name="Holt R.A."/>
            <person name="Jennings D."/>
            <person name="Kraft C.L."/>
            <person name="Lu F."/>
            <person name="Nguyen T."/>
            <person name="Nusskern D.R."/>
            <person name="Pfannkoch C.M."/>
            <person name="Sitter C."/>
            <person name="Sutton G.G."/>
            <person name="Venter J.C."/>
            <person name="Wang Z."/>
            <person name="Woodage T."/>
            <person name="Zheng X.H."/>
            <person name="Zhong F."/>
        </authorList>
    </citation>
    <scope>NUCLEOTIDE SEQUENCE</scope>
    <source>
        <strain evidence="6">BN</strain>
    </source>
</reference>
<evidence type="ECO:0000256" key="2">
    <source>
        <dbReference type="ARBA" id="ARBA00010387"/>
    </source>
</evidence>
<comment type="pathway">
    <text evidence="1">Carbohydrate degradation; glycolysis; D-glyceraldehyde 3-phosphate and glycerone phosphate from D-glucose: step 4/4.</text>
</comment>
<evidence type="ECO:0000256" key="1">
    <source>
        <dbReference type="ARBA" id="ARBA00004714"/>
    </source>
</evidence>
<evidence type="ECO:0000313" key="6">
    <source>
        <dbReference type="EMBL" id="EDM07048.1"/>
    </source>
</evidence>
<evidence type="ECO:0000256" key="3">
    <source>
        <dbReference type="ARBA" id="ARBA00013068"/>
    </source>
</evidence>
<dbReference type="GO" id="GO:0004332">
    <property type="term" value="F:fructose-bisphosphate aldolase activity"/>
    <property type="evidence" value="ECO:0007669"/>
    <property type="project" value="UniProtKB-EC"/>
</dbReference>
<protein>
    <recommendedName>
        <fullName evidence="3">fructose-bisphosphate aldolase</fullName>
        <ecNumber evidence="3">4.1.2.13</ecNumber>
    </recommendedName>
</protein>
<accession>A6IVD2</accession>
<dbReference type="EMBL" id="CH473969">
    <property type="protein sequence ID" value="EDM07048.1"/>
    <property type="molecule type" value="Genomic_DNA"/>
</dbReference>